<dbReference type="InterPro" id="IPR004089">
    <property type="entry name" value="MCPsignal_dom"/>
</dbReference>
<dbReference type="Gene3D" id="1.10.287.950">
    <property type="entry name" value="Methyl-accepting chemotaxis protein"/>
    <property type="match status" value="1"/>
</dbReference>
<evidence type="ECO:0000313" key="14">
    <source>
        <dbReference type="Proteomes" id="UP000321773"/>
    </source>
</evidence>
<evidence type="ECO:0000313" key="13">
    <source>
        <dbReference type="Proteomes" id="UP000199139"/>
    </source>
</evidence>
<evidence type="ECO:0000256" key="2">
    <source>
        <dbReference type="ARBA" id="ARBA00022475"/>
    </source>
</evidence>
<accession>A0A1I6P5Q7</accession>
<dbReference type="Gene3D" id="6.10.340.10">
    <property type="match status" value="1"/>
</dbReference>
<proteinExistence type="inferred from homology"/>
<evidence type="ECO:0000256" key="5">
    <source>
        <dbReference type="ARBA" id="ARBA00029447"/>
    </source>
</evidence>
<keyword evidence="3 8" id="KW-0472">Membrane</keyword>
<sequence length="678" mass="74644">MNAKISIQKKILIFVPIVLVSLALLAYLSYQSAKQAIEEEINDKMLYLSNDIEHFIDGQLMSHQRLGETMAQTIKAFGSELTREQYHQLMADFIQLNDDTYGMGVWFEPNQYNAALEYFGPYAYKDGESVLFTDEYETRDYHYPAQDWYQSAKETQAVIWSESYYDQALDMTMITTSIPFEVNNRFTGVVTSDIDISNLQSVINNVSIGESGQAFLLNDQGHFIAHPTEALAAHFIGDDEQYSEVADVLGEQSDVGFSISSNEQPSKVYLTNVPRTNWTLGFVMPESEMYQSLEDLLIRVIAIAAAITIIFIIIALVLARTLTRPIKQLSTEVKKVASGDFRVMLESRSHDEIGELTEDFNTMIQSVSQLIFGVKHSVSQVHDASTQLSAVAEETSASSEEISRAMSQVSAGTTEAAHFAEATNEETLQLSEKIQNLLTQAEELKSFVESVELIQSEGASQMNELSTQAKASLRVVNGVSHSMTELANKIQKIASVVTVIDDISNQTNLLALNASIEAARAGEHGKGFAVVAEEVRKLAEGTSKATTEIAQTIDEVSQGSTEAIKAMSESKDMTERQADVINQTTARFTSLALENTKVMKAVEAITTDVLDINAYKDQVVQAISQIASILEETAAATEEVDASSAEQLVALKMVTESAESLQQNGEALNSEINNFKTN</sequence>
<evidence type="ECO:0000256" key="8">
    <source>
        <dbReference type="SAM" id="Phobius"/>
    </source>
</evidence>
<dbReference type="CDD" id="cd12912">
    <property type="entry name" value="PDC2_MCP_like"/>
    <property type="match status" value="1"/>
</dbReference>
<evidence type="ECO:0000313" key="11">
    <source>
        <dbReference type="EMBL" id="GEM03105.1"/>
    </source>
</evidence>
<feature type="domain" description="HAMP" evidence="10">
    <location>
        <begin position="320"/>
        <end position="372"/>
    </location>
</feature>
<name>A0A1I6P5Q7_9BACI</name>
<dbReference type="Pfam" id="PF00015">
    <property type="entry name" value="MCPsignal"/>
    <property type="match status" value="1"/>
</dbReference>
<evidence type="ECO:0000313" key="12">
    <source>
        <dbReference type="EMBL" id="SFS35471.1"/>
    </source>
</evidence>
<evidence type="ECO:0000256" key="1">
    <source>
        <dbReference type="ARBA" id="ARBA00004236"/>
    </source>
</evidence>
<gene>
    <name evidence="11" type="ORF">HMI01_00930</name>
    <name evidence="12" type="ORF">SAMN05421668_101215</name>
</gene>
<dbReference type="GO" id="GO:0005886">
    <property type="term" value="C:plasma membrane"/>
    <property type="evidence" value="ECO:0007669"/>
    <property type="project" value="UniProtKB-SubCell"/>
</dbReference>
<feature type="domain" description="Methyl-accepting transducer" evidence="9">
    <location>
        <begin position="391"/>
        <end position="641"/>
    </location>
</feature>
<evidence type="ECO:0000256" key="4">
    <source>
        <dbReference type="ARBA" id="ARBA00023224"/>
    </source>
</evidence>
<evidence type="ECO:0000256" key="6">
    <source>
        <dbReference type="PROSITE-ProRule" id="PRU00284"/>
    </source>
</evidence>
<dbReference type="CDD" id="cd12913">
    <property type="entry name" value="PDC1_MCP_like"/>
    <property type="match status" value="1"/>
</dbReference>
<organism evidence="12 13">
    <name type="scientific">Halolactibacillus miurensis</name>
    <dbReference type="NCBI Taxonomy" id="306541"/>
    <lineage>
        <taxon>Bacteria</taxon>
        <taxon>Bacillati</taxon>
        <taxon>Bacillota</taxon>
        <taxon>Bacilli</taxon>
        <taxon>Bacillales</taxon>
        <taxon>Bacillaceae</taxon>
        <taxon>Halolactibacillus</taxon>
    </lineage>
</organism>
<keyword evidence="2" id="KW-1003">Cell membrane</keyword>
<keyword evidence="4 6" id="KW-0807">Transducer</keyword>
<dbReference type="PROSITE" id="PS50111">
    <property type="entry name" value="CHEMOTAXIS_TRANSDUC_2"/>
    <property type="match status" value="1"/>
</dbReference>
<dbReference type="InterPro" id="IPR003660">
    <property type="entry name" value="HAMP_dom"/>
</dbReference>
<dbReference type="PROSITE" id="PS50885">
    <property type="entry name" value="HAMP"/>
    <property type="match status" value="1"/>
</dbReference>
<dbReference type="Pfam" id="PF00672">
    <property type="entry name" value="HAMP"/>
    <property type="match status" value="1"/>
</dbReference>
<dbReference type="Pfam" id="PF22673">
    <property type="entry name" value="MCP-like_PDC_1"/>
    <property type="match status" value="1"/>
</dbReference>
<dbReference type="Gene3D" id="3.30.450.20">
    <property type="entry name" value="PAS domain"/>
    <property type="match status" value="2"/>
</dbReference>
<feature type="transmembrane region" description="Helical" evidence="8">
    <location>
        <begin position="12"/>
        <end position="30"/>
    </location>
</feature>
<dbReference type="PANTHER" id="PTHR32089:SF112">
    <property type="entry name" value="LYSOZYME-LIKE PROTEIN-RELATED"/>
    <property type="match status" value="1"/>
</dbReference>
<reference evidence="11 14" key="2">
    <citation type="submission" date="2019-07" db="EMBL/GenBank/DDBJ databases">
        <title>Whole genome shotgun sequence of Halolactibacillus miurensis NBRC 100873.</title>
        <authorList>
            <person name="Hosoyama A."/>
            <person name="Uohara A."/>
            <person name="Ohji S."/>
            <person name="Ichikawa N."/>
        </authorList>
    </citation>
    <scope>NUCLEOTIDE SEQUENCE [LARGE SCALE GENOMIC DNA]</scope>
    <source>
        <strain evidence="11 14">NBRC 100873</strain>
    </source>
</reference>
<dbReference type="AlphaFoldDB" id="A0A1I6P5Q7"/>
<dbReference type="Proteomes" id="UP000321773">
    <property type="component" value="Unassembled WGS sequence"/>
</dbReference>
<evidence type="ECO:0000259" key="9">
    <source>
        <dbReference type="PROSITE" id="PS50111"/>
    </source>
</evidence>
<dbReference type="RefSeq" id="WP_089852725.1">
    <property type="nucleotide sequence ID" value="NZ_BJWJ01000001.1"/>
</dbReference>
<comment type="similarity">
    <text evidence="5">Belongs to the methyl-accepting chemotaxis (MCP) protein family.</text>
</comment>
<dbReference type="PANTHER" id="PTHR32089">
    <property type="entry name" value="METHYL-ACCEPTING CHEMOTAXIS PROTEIN MCPB"/>
    <property type="match status" value="1"/>
</dbReference>
<keyword evidence="7" id="KW-0175">Coiled coil</keyword>
<keyword evidence="8" id="KW-1133">Transmembrane helix</keyword>
<reference evidence="12 13" key="1">
    <citation type="submission" date="2016-10" db="EMBL/GenBank/DDBJ databases">
        <authorList>
            <person name="de Groot N.N."/>
        </authorList>
    </citation>
    <scope>NUCLEOTIDE SEQUENCE [LARGE SCALE GENOMIC DNA]</scope>
    <source>
        <strain evidence="12 13">DSM 17074</strain>
    </source>
</reference>
<feature type="coiled-coil region" evidence="7">
    <location>
        <begin position="651"/>
        <end position="678"/>
    </location>
</feature>
<dbReference type="CDD" id="cd06225">
    <property type="entry name" value="HAMP"/>
    <property type="match status" value="1"/>
</dbReference>
<evidence type="ECO:0000256" key="7">
    <source>
        <dbReference type="SAM" id="Coils"/>
    </source>
</evidence>
<feature type="transmembrane region" description="Helical" evidence="8">
    <location>
        <begin position="296"/>
        <end position="319"/>
    </location>
</feature>
<dbReference type="Proteomes" id="UP000199139">
    <property type="component" value="Unassembled WGS sequence"/>
</dbReference>
<dbReference type="GO" id="GO:0007165">
    <property type="term" value="P:signal transduction"/>
    <property type="evidence" value="ECO:0007669"/>
    <property type="project" value="UniProtKB-KW"/>
</dbReference>
<dbReference type="SUPFAM" id="SSF58104">
    <property type="entry name" value="Methyl-accepting chemotaxis protein (MCP) signaling domain"/>
    <property type="match status" value="1"/>
</dbReference>
<dbReference type="SMART" id="SM00283">
    <property type="entry name" value="MA"/>
    <property type="match status" value="1"/>
</dbReference>
<dbReference type="STRING" id="306541.SAMN05421668_101215"/>
<dbReference type="EMBL" id="FPAI01000001">
    <property type="protein sequence ID" value="SFS35471.1"/>
    <property type="molecule type" value="Genomic_DNA"/>
</dbReference>
<dbReference type="EMBL" id="BJWJ01000001">
    <property type="protein sequence ID" value="GEM03105.1"/>
    <property type="molecule type" value="Genomic_DNA"/>
</dbReference>
<keyword evidence="8" id="KW-0812">Transmembrane</keyword>
<dbReference type="SMART" id="SM00304">
    <property type="entry name" value="HAMP"/>
    <property type="match status" value="1"/>
</dbReference>
<protein>
    <submittedName>
        <fullName evidence="12">Methyl-accepting chemotaxis protein</fullName>
    </submittedName>
</protein>
<keyword evidence="14" id="KW-1185">Reference proteome</keyword>
<comment type="subcellular location">
    <subcellularLocation>
        <location evidence="1">Cell membrane</location>
    </subcellularLocation>
</comment>
<evidence type="ECO:0000259" key="10">
    <source>
        <dbReference type="PROSITE" id="PS50885"/>
    </source>
</evidence>
<evidence type="ECO:0000256" key="3">
    <source>
        <dbReference type="ARBA" id="ARBA00023136"/>
    </source>
</evidence>
<dbReference type="OrthoDB" id="9760371at2"/>